<dbReference type="InterPro" id="IPR034353">
    <property type="entry name" value="ABT1/ESF2_RRM"/>
</dbReference>
<proteinExistence type="inferred from homology"/>
<evidence type="ECO:0000256" key="1">
    <source>
        <dbReference type="ARBA" id="ARBA00004604"/>
    </source>
</evidence>
<keyword evidence="3" id="KW-0694">RNA-binding</keyword>
<dbReference type="GO" id="GO:0000480">
    <property type="term" value="P:endonucleolytic cleavage in 5'-ETS of tricistronic rRNA transcript (SSU-rRNA, 5.8S rRNA, LSU-rRNA)"/>
    <property type="evidence" value="ECO:0007669"/>
    <property type="project" value="TreeGrafter"/>
</dbReference>
<evidence type="ECO:0000313" key="6">
    <source>
        <dbReference type="EMBL" id="OII76319.1"/>
    </source>
</evidence>
<dbReference type="GO" id="GO:0000472">
    <property type="term" value="P:endonucleolytic cleavage to generate mature 5'-end of SSU-rRNA from (SSU-rRNA, 5.8S rRNA, LSU-rRNA)"/>
    <property type="evidence" value="ECO:0007669"/>
    <property type="project" value="TreeGrafter"/>
</dbReference>
<dbReference type="Gene3D" id="3.30.70.330">
    <property type="match status" value="1"/>
</dbReference>
<dbReference type="InterPro" id="IPR039119">
    <property type="entry name" value="ABT1/Esf2"/>
</dbReference>
<dbReference type="OrthoDB" id="287393at2759"/>
<dbReference type="AlphaFoldDB" id="A0A1J4MQI1"/>
<evidence type="ECO:0008006" key="8">
    <source>
        <dbReference type="Google" id="ProtNLM"/>
    </source>
</evidence>
<gene>
    <name evidence="6" type="ORF">cand_010770</name>
</gene>
<keyword evidence="5" id="KW-0175">Coiled coil</keyword>
<dbReference type="GO" id="GO:0000447">
    <property type="term" value="P:endonucleolytic cleavage in ITS1 to separate SSU-rRNA from 5.8S rRNA and LSU-rRNA from tricistronic rRNA transcript (SSU-rRNA, 5.8S rRNA, LSU-rRNA)"/>
    <property type="evidence" value="ECO:0007669"/>
    <property type="project" value="TreeGrafter"/>
</dbReference>
<dbReference type="RefSeq" id="XP_067068165.1">
    <property type="nucleotide sequence ID" value="XM_067211316.1"/>
</dbReference>
<sequence length="235" mass="27667">MNEILKDIDSNKSLKLTDLQGDIGNNLGASINPQSISLTTSDNTGVIYISRIPPGMQPHHIREYMSQFGEIDRIFMYPEDKSIYEKRVKMCGSRQMRYIEGWIEFKDKQIAKSVAISLNNTNIGGKKRHNRWRDDIWCLRYLPKFKWHNLIEHYRYKKAVRKVKLQARLNQVQKENNFYIEQVDKAKRKEKLQKINKSEGNRIDSSDIKYIYTGEIKDISENNEKISKVSLSHLL</sequence>
<evidence type="ECO:0000313" key="7">
    <source>
        <dbReference type="Proteomes" id="UP000186804"/>
    </source>
</evidence>
<dbReference type="GO" id="GO:0003723">
    <property type="term" value="F:RNA binding"/>
    <property type="evidence" value="ECO:0007669"/>
    <property type="project" value="UniProtKB-KW"/>
</dbReference>
<dbReference type="VEuPathDB" id="CryptoDB:cand_010770"/>
<feature type="coiled-coil region" evidence="5">
    <location>
        <begin position="162"/>
        <end position="189"/>
    </location>
</feature>
<comment type="caution">
    <text evidence="6">The sequence shown here is derived from an EMBL/GenBank/DDBJ whole genome shotgun (WGS) entry which is preliminary data.</text>
</comment>
<dbReference type="PANTHER" id="PTHR12311:SF7">
    <property type="entry name" value="ACTIVATOR OF BASAL TRANSCRIPTION 1"/>
    <property type="match status" value="1"/>
</dbReference>
<dbReference type="InterPro" id="IPR035979">
    <property type="entry name" value="RBD_domain_sf"/>
</dbReference>
<dbReference type="SUPFAM" id="SSF54928">
    <property type="entry name" value="RNA-binding domain, RBD"/>
    <property type="match status" value="1"/>
</dbReference>
<comment type="similarity">
    <text evidence="2">Belongs to the ESF2/ABP1 family.</text>
</comment>
<organism evidence="6 7">
    <name type="scientific">Cryptosporidium andersoni</name>
    <dbReference type="NCBI Taxonomy" id="117008"/>
    <lineage>
        <taxon>Eukaryota</taxon>
        <taxon>Sar</taxon>
        <taxon>Alveolata</taxon>
        <taxon>Apicomplexa</taxon>
        <taxon>Conoidasida</taxon>
        <taxon>Coccidia</taxon>
        <taxon>Eucoccidiorida</taxon>
        <taxon>Eimeriorina</taxon>
        <taxon>Cryptosporidiidae</taxon>
        <taxon>Cryptosporidium</taxon>
    </lineage>
</organism>
<dbReference type="Proteomes" id="UP000186804">
    <property type="component" value="Unassembled WGS sequence"/>
</dbReference>
<dbReference type="CDD" id="cd12263">
    <property type="entry name" value="RRM_ABT1_like"/>
    <property type="match status" value="1"/>
</dbReference>
<evidence type="ECO:0000256" key="4">
    <source>
        <dbReference type="ARBA" id="ARBA00023242"/>
    </source>
</evidence>
<evidence type="ECO:0000256" key="2">
    <source>
        <dbReference type="ARBA" id="ARBA00005819"/>
    </source>
</evidence>
<dbReference type="InterPro" id="IPR012677">
    <property type="entry name" value="Nucleotide-bd_a/b_plait_sf"/>
</dbReference>
<keyword evidence="4" id="KW-0539">Nucleus</keyword>
<keyword evidence="7" id="KW-1185">Reference proteome</keyword>
<dbReference type="GO" id="GO:0034462">
    <property type="term" value="P:small-subunit processome assembly"/>
    <property type="evidence" value="ECO:0007669"/>
    <property type="project" value="TreeGrafter"/>
</dbReference>
<name>A0A1J4MQI1_9CRYT</name>
<comment type="subcellular location">
    <subcellularLocation>
        <location evidence="1">Nucleus</location>
        <location evidence="1">Nucleolus</location>
    </subcellularLocation>
</comment>
<accession>A0A1J4MQI1</accession>
<dbReference type="PANTHER" id="PTHR12311">
    <property type="entry name" value="ACTIVATOR OF BASAL TRANSCRIPTION 1"/>
    <property type="match status" value="1"/>
</dbReference>
<dbReference type="EMBL" id="LRBS01000067">
    <property type="protein sequence ID" value="OII76319.1"/>
    <property type="molecule type" value="Genomic_DNA"/>
</dbReference>
<evidence type="ECO:0000256" key="3">
    <source>
        <dbReference type="ARBA" id="ARBA00022884"/>
    </source>
</evidence>
<protein>
    <recommendedName>
        <fullName evidence="8">RRM domain-containing protein</fullName>
    </recommendedName>
</protein>
<dbReference type="GeneID" id="92365262"/>
<dbReference type="GO" id="GO:0005730">
    <property type="term" value="C:nucleolus"/>
    <property type="evidence" value="ECO:0007669"/>
    <property type="project" value="UniProtKB-SubCell"/>
</dbReference>
<reference evidence="6 7" key="1">
    <citation type="submission" date="2016-10" db="EMBL/GenBank/DDBJ databases">
        <title>Reductive evolution of mitochondrial metabolism and differential evolution of invasion-related proteins in Cryptosporidium.</title>
        <authorList>
            <person name="Liu S."/>
            <person name="Roellig D.M."/>
            <person name="Guo Y."/>
            <person name="Li N."/>
            <person name="Frace M.A."/>
            <person name="Tang K."/>
            <person name="Zhang L."/>
            <person name="Feng Y."/>
            <person name="Xiao L."/>
        </authorList>
    </citation>
    <scope>NUCLEOTIDE SEQUENCE [LARGE SCALE GENOMIC DNA]</scope>
    <source>
        <strain evidence="6">30847</strain>
    </source>
</reference>
<evidence type="ECO:0000256" key="5">
    <source>
        <dbReference type="SAM" id="Coils"/>
    </source>
</evidence>